<dbReference type="InterPro" id="IPR036390">
    <property type="entry name" value="WH_DNA-bd_sf"/>
</dbReference>
<keyword evidence="1" id="KW-0805">Transcription regulation</keyword>
<dbReference type="EMBL" id="SMRT01000020">
    <property type="protein sequence ID" value="TDF92619.1"/>
    <property type="molecule type" value="Genomic_DNA"/>
</dbReference>
<dbReference type="Proteomes" id="UP000295636">
    <property type="component" value="Unassembled WGS sequence"/>
</dbReference>
<dbReference type="PANTHER" id="PTHR43537">
    <property type="entry name" value="TRANSCRIPTIONAL REGULATOR, GNTR FAMILY"/>
    <property type="match status" value="1"/>
</dbReference>
<feature type="domain" description="HTH gntR-type" evidence="4">
    <location>
        <begin position="11"/>
        <end position="78"/>
    </location>
</feature>
<protein>
    <submittedName>
        <fullName evidence="5">GntR family transcriptional regulator</fullName>
    </submittedName>
</protein>
<sequence>MMIQRPSLQTDSIGEQVYLSLKKQILEGQLQPGARLLVMDIAGTFQISQGPVREALERLKQEGLIISKPNKGSVVSDITSKEIKDIFVMREIIEGFAVKESVPLLDPADFEYLEHTIAEMDNATRRNDMMHILGLDLEFHGFFYKRCGNHVALDMWKQMSTKVMRFMAMRISIHYLTNDKLVEEHFDLIRVLKQGDPLAAEQRFIQHMKAYKMIQIT</sequence>
<evidence type="ECO:0000259" key="4">
    <source>
        <dbReference type="PROSITE" id="PS50949"/>
    </source>
</evidence>
<dbReference type="InterPro" id="IPR036388">
    <property type="entry name" value="WH-like_DNA-bd_sf"/>
</dbReference>
<evidence type="ECO:0000313" key="5">
    <source>
        <dbReference type="EMBL" id="TDF92619.1"/>
    </source>
</evidence>
<dbReference type="Gene3D" id="1.10.10.10">
    <property type="entry name" value="Winged helix-like DNA-binding domain superfamily/Winged helix DNA-binding domain"/>
    <property type="match status" value="1"/>
</dbReference>
<dbReference type="Pfam" id="PF07729">
    <property type="entry name" value="FCD"/>
    <property type="match status" value="1"/>
</dbReference>
<organism evidence="5 6">
    <name type="scientific">Paenibacillus piri</name>
    <dbReference type="NCBI Taxonomy" id="2547395"/>
    <lineage>
        <taxon>Bacteria</taxon>
        <taxon>Bacillati</taxon>
        <taxon>Bacillota</taxon>
        <taxon>Bacilli</taxon>
        <taxon>Bacillales</taxon>
        <taxon>Paenibacillaceae</taxon>
        <taxon>Paenibacillus</taxon>
    </lineage>
</organism>
<dbReference type="PANTHER" id="PTHR43537:SF24">
    <property type="entry name" value="GLUCONATE OPERON TRANSCRIPTIONAL REPRESSOR"/>
    <property type="match status" value="1"/>
</dbReference>
<dbReference type="SUPFAM" id="SSF48008">
    <property type="entry name" value="GntR ligand-binding domain-like"/>
    <property type="match status" value="1"/>
</dbReference>
<gene>
    <name evidence="5" type="ORF">E1757_29510</name>
</gene>
<reference evidence="5 6" key="1">
    <citation type="submission" date="2019-03" db="EMBL/GenBank/DDBJ databases">
        <title>This is whole genome sequence of Paenibacillus sp MS74 strain.</title>
        <authorList>
            <person name="Trinh H.N."/>
        </authorList>
    </citation>
    <scope>NUCLEOTIDE SEQUENCE [LARGE SCALE GENOMIC DNA]</scope>
    <source>
        <strain evidence="5 6">MS74</strain>
    </source>
</reference>
<keyword evidence="6" id="KW-1185">Reference proteome</keyword>
<name>A0A4R5KBP2_9BACL</name>
<dbReference type="InterPro" id="IPR000524">
    <property type="entry name" value="Tscrpt_reg_HTH_GntR"/>
</dbReference>
<comment type="caution">
    <text evidence="5">The sequence shown here is derived from an EMBL/GenBank/DDBJ whole genome shotgun (WGS) entry which is preliminary data.</text>
</comment>
<evidence type="ECO:0000313" key="6">
    <source>
        <dbReference type="Proteomes" id="UP000295636"/>
    </source>
</evidence>
<dbReference type="InterPro" id="IPR011711">
    <property type="entry name" value="GntR_C"/>
</dbReference>
<dbReference type="GO" id="GO:0003700">
    <property type="term" value="F:DNA-binding transcription factor activity"/>
    <property type="evidence" value="ECO:0007669"/>
    <property type="project" value="InterPro"/>
</dbReference>
<evidence type="ECO:0000256" key="2">
    <source>
        <dbReference type="ARBA" id="ARBA00023125"/>
    </source>
</evidence>
<dbReference type="Gene3D" id="1.20.120.530">
    <property type="entry name" value="GntR ligand-binding domain-like"/>
    <property type="match status" value="1"/>
</dbReference>
<dbReference type="SUPFAM" id="SSF46785">
    <property type="entry name" value="Winged helix' DNA-binding domain"/>
    <property type="match status" value="1"/>
</dbReference>
<dbReference type="CDD" id="cd07377">
    <property type="entry name" value="WHTH_GntR"/>
    <property type="match status" value="1"/>
</dbReference>
<dbReference type="AlphaFoldDB" id="A0A4R5KBP2"/>
<dbReference type="SMART" id="SM00895">
    <property type="entry name" value="FCD"/>
    <property type="match status" value="1"/>
</dbReference>
<keyword evidence="3" id="KW-0804">Transcription</keyword>
<dbReference type="InterPro" id="IPR008920">
    <property type="entry name" value="TF_FadR/GntR_C"/>
</dbReference>
<dbReference type="OrthoDB" id="574518at2"/>
<evidence type="ECO:0000256" key="3">
    <source>
        <dbReference type="ARBA" id="ARBA00023163"/>
    </source>
</evidence>
<accession>A0A4R5KBP2</accession>
<dbReference type="SMART" id="SM00345">
    <property type="entry name" value="HTH_GNTR"/>
    <property type="match status" value="1"/>
</dbReference>
<keyword evidence="2" id="KW-0238">DNA-binding</keyword>
<evidence type="ECO:0000256" key="1">
    <source>
        <dbReference type="ARBA" id="ARBA00023015"/>
    </source>
</evidence>
<dbReference type="PROSITE" id="PS50949">
    <property type="entry name" value="HTH_GNTR"/>
    <property type="match status" value="1"/>
</dbReference>
<dbReference type="GO" id="GO:0003677">
    <property type="term" value="F:DNA binding"/>
    <property type="evidence" value="ECO:0007669"/>
    <property type="project" value="UniProtKB-KW"/>
</dbReference>
<dbReference type="Pfam" id="PF00392">
    <property type="entry name" value="GntR"/>
    <property type="match status" value="1"/>
</dbReference>
<proteinExistence type="predicted"/>